<name>A0A7S2P9M9_9STRA</name>
<dbReference type="EMBL" id="HBGZ01007446">
    <property type="protein sequence ID" value="CAD9586330.1"/>
    <property type="molecule type" value="Transcribed_RNA"/>
</dbReference>
<evidence type="ECO:0008006" key="4">
    <source>
        <dbReference type="Google" id="ProtNLM"/>
    </source>
</evidence>
<evidence type="ECO:0000256" key="1">
    <source>
        <dbReference type="SAM" id="Coils"/>
    </source>
</evidence>
<feature type="coiled-coil region" evidence="1">
    <location>
        <begin position="462"/>
        <end position="489"/>
    </location>
</feature>
<protein>
    <recommendedName>
        <fullName evidence="4">VWFA domain-containing protein</fullName>
    </recommendedName>
</protein>
<reference evidence="3" key="1">
    <citation type="submission" date="2021-01" db="EMBL/GenBank/DDBJ databases">
        <authorList>
            <person name="Corre E."/>
            <person name="Pelletier E."/>
            <person name="Niang G."/>
            <person name="Scheremetjew M."/>
            <person name="Finn R."/>
            <person name="Kale V."/>
            <person name="Holt S."/>
            <person name="Cochrane G."/>
            <person name="Meng A."/>
            <person name="Brown T."/>
            <person name="Cohen L."/>
        </authorList>
    </citation>
    <scope>NUCLEOTIDE SEQUENCE</scope>
    <source>
        <strain evidence="3">SM1012Den-03</strain>
    </source>
</reference>
<gene>
    <name evidence="3" type="ORF">SMAR0320_LOCUS5302</name>
</gene>
<evidence type="ECO:0000256" key="2">
    <source>
        <dbReference type="SAM" id="SignalP"/>
    </source>
</evidence>
<keyword evidence="1" id="KW-0175">Coiled coil</keyword>
<sequence>MKLLRSTFIAFCLTPGALAFTATTNCLSKTNAAAPAKFTTQLQMSSISVKSPSGEGIPDEDQILKEKLFRQVLQEKNVVMDFLDFITEESIKATYGIASAVEEEETGAESFAEVLAEKAAEAGSSGDNIGLFGGGDADSSSTSMEDIKETRYQPNLRSDLGSTVLVSGTADASLLKVLNNNLFGQDNINNFQFTKIQALVENVALAKKTAISREARYSGLLDKLSIEPSSGALPAAAELEGASSWIAQISSTDAATLLPQVAELAKNSNDLKHVIVLVTGVTSNAVEGWDALEAASGDNFQCTLVAVGELFTDAKEGGLYHVGKLADATDANFASSGGMSSNEVYQLLGHALALESTSNQALTAYSYSKAAIEAVASPYAEGEFTARDEDGNEIVDEMKEVKMYGRLLQGLREIGFTRTAELDVLVEKGLEGFQEFMASPPKREDTFTLAKASRDEQDEKIMAILEAEIAKTEAEKKAEEEAIKKGEIEVIAQQWAIKEYSLRSIGGDVDPSVTEIDFIKSVWDQALVEAENTYDYINSAEYKKQQEKTAKDAIGSENKLFWNGMDPLLRKKREAMVDKVKKQYMDLLSEEELEAIILSE</sequence>
<dbReference type="AlphaFoldDB" id="A0A7S2P9M9"/>
<keyword evidence="2" id="KW-0732">Signal</keyword>
<organism evidence="3">
    <name type="scientific">Skeletonema marinoi</name>
    <dbReference type="NCBI Taxonomy" id="267567"/>
    <lineage>
        <taxon>Eukaryota</taxon>
        <taxon>Sar</taxon>
        <taxon>Stramenopiles</taxon>
        <taxon>Ochrophyta</taxon>
        <taxon>Bacillariophyta</taxon>
        <taxon>Coscinodiscophyceae</taxon>
        <taxon>Thalassiosirophycidae</taxon>
        <taxon>Thalassiosirales</taxon>
        <taxon>Skeletonemataceae</taxon>
        <taxon>Skeletonema</taxon>
        <taxon>Skeletonema marinoi-dohrnii complex</taxon>
    </lineage>
</organism>
<evidence type="ECO:0000313" key="3">
    <source>
        <dbReference type="EMBL" id="CAD9586330.1"/>
    </source>
</evidence>
<proteinExistence type="predicted"/>
<feature type="chain" id="PRO_5031152671" description="VWFA domain-containing protein" evidence="2">
    <location>
        <begin position="20"/>
        <end position="600"/>
    </location>
</feature>
<accession>A0A7S2P9M9</accession>
<feature type="signal peptide" evidence="2">
    <location>
        <begin position="1"/>
        <end position="19"/>
    </location>
</feature>